<organism evidence="1 2">
    <name type="scientific">Kineococcus gynurae</name>
    <dbReference type="NCBI Taxonomy" id="452979"/>
    <lineage>
        <taxon>Bacteria</taxon>
        <taxon>Bacillati</taxon>
        <taxon>Actinomycetota</taxon>
        <taxon>Actinomycetes</taxon>
        <taxon>Kineosporiales</taxon>
        <taxon>Kineosporiaceae</taxon>
        <taxon>Kineococcus</taxon>
    </lineage>
</organism>
<sequence length="101" mass="10806">MTALGNPAPRIDVVFRRRSDDVIVGVWTDEDGSPRTLLGAVSIELGDRTWPGSVGGPDSNEVTWTLTAQDTDVAWTTRPVTIARVNGQTREVLGRGTATAT</sequence>
<dbReference type="Proteomes" id="UP001589748">
    <property type="component" value="Unassembled WGS sequence"/>
</dbReference>
<dbReference type="EMBL" id="JBHMDM010000007">
    <property type="protein sequence ID" value="MFB9378607.1"/>
    <property type="molecule type" value="Genomic_DNA"/>
</dbReference>
<proteinExistence type="predicted"/>
<comment type="caution">
    <text evidence="1">The sequence shown here is derived from an EMBL/GenBank/DDBJ whole genome shotgun (WGS) entry which is preliminary data.</text>
</comment>
<evidence type="ECO:0000313" key="1">
    <source>
        <dbReference type="EMBL" id="MFB9378607.1"/>
    </source>
</evidence>
<reference evidence="1 2" key="1">
    <citation type="submission" date="2024-09" db="EMBL/GenBank/DDBJ databases">
        <authorList>
            <person name="Sun Q."/>
            <person name="Mori K."/>
        </authorList>
    </citation>
    <scope>NUCLEOTIDE SEQUENCE [LARGE SCALE GENOMIC DNA]</scope>
    <source>
        <strain evidence="1 2">TISTR 1856</strain>
    </source>
</reference>
<accession>A0ABV5LWY7</accession>
<protein>
    <submittedName>
        <fullName evidence="1">Uncharacterized protein</fullName>
    </submittedName>
</protein>
<keyword evidence="2" id="KW-1185">Reference proteome</keyword>
<evidence type="ECO:0000313" key="2">
    <source>
        <dbReference type="Proteomes" id="UP001589748"/>
    </source>
</evidence>
<gene>
    <name evidence="1" type="ORF">ACFFVI_16715</name>
</gene>
<dbReference type="RefSeq" id="WP_380136716.1">
    <property type="nucleotide sequence ID" value="NZ_JBHLUI010000008.1"/>
</dbReference>
<name>A0ABV5LWY7_9ACTN</name>